<evidence type="ECO:0000256" key="2">
    <source>
        <dbReference type="SAM" id="SignalP"/>
    </source>
</evidence>
<dbReference type="InterPro" id="IPR024079">
    <property type="entry name" value="MetalloPept_cat_dom_sf"/>
</dbReference>
<feature type="region of interest" description="Disordered" evidence="1">
    <location>
        <begin position="414"/>
        <end position="433"/>
    </location>
</feature>
<dbReference type="EMBL" id="LSBH01000001">
    <property type="protein sequence ID" value="OAQ87905.1"/>
    <property type="molecule type" value="Genomic_DNA"/>
</dbReference>
<evidence type="ECO:0000313" key="4">
    <source>
        <dbReference type="Proteomes" id="UP000078240"/>
    </source>
</evidence>
<dbReference type="GO" id="GO:0008237">
    <property type="term" value="F:metallopeptidase activity"/>
    <property type="evidence" value="ECO:0007669"/>
    <property type="project" value="InterPro"/>
</dbReference>
<dbReference type="AlphaFoldDB" id="A0A179HC99"/>
<accession>A0A179HC99</accession>
<protein>
    <submittedName>
        <fullName evidence="3">Pregnancy-associated plasma protein-A domain-containing protein</fullName>
    </submittedName>
</protein>
<sequence>MLSVIVLQGLLLAASAAVAATTTTSAPEDVDDRFGRLQAHSEPHCSIWRAYHGGAHEINDLMAALERNKTYEYKPIEIDVYAHTIVKSSASPRSKKLFVSQYIHMLNDWFRPANISFTLRDCETVIDAKGVGLIDDGVLRAHHRGCGKDLNIYFGRPYRFGDHVNGALAPRNLSDTMVLPDGIFLQNTGTWASSPVAVQMTAVWLGLLHPVEDFCSEAGDRVDDTAATPLHCFEDFARCPSKNVMGFGDMSEGFTPGQIRRMHTLWNYFRANKTCPPAGHGSRPPSGPIVDNKRLWTLPTQDKAQEPYTVARRDDLFLEPRPWVVDFRRLMGRSSHDAVDKGPNHLAGRDTPPWPERLGHKRPLPRDVPEKAQAVAPVIKTSTTSATMTERENSPDNKGYKSMTCMGEYGGNGNGSDRECWWADDGTPVQPPS</sequence>
<feature type="signal peptide" evidence="2">
    <location>
        <begin position="1"/>
        <end position="19"/>
    </location>
</feature>
<keyword evidence="2" id="KW-0732">Signal</keyword>
<dbReference type="Proteomes" id="UP000078240">
    <property type="component" value="Unassembled WGS sequence"/>
</dbReference>
<proteinExistence type="predicted"/>
<gene>
    <name evidence="3" type="ORF">VFPBJ_01946</name>
</gene>
<evidence type="ECO:0000256" key="1">
    <source>
        <dbReference type="SAM" id="MobiDB-lite"/>
    </source>
</evidence>
<evidence type="ECO:0000313" key="3">
    <source>
        <dbReference type="EMBL" id="OAQ87905.1"/>
    </source>
</evidence>
<organism evidence="3 4">
    <name type="scientific">Purpureocillium lilacinum</name>
    <name type="common">Paecilomyces lilacinus</name>
    <dbReference type="NCBI Taxonomy" id="33203"/>
    <lineage>
        <taxon>Eukaryota</taxon>
        <taxon>Fungi</taxon>
        <taxon>Dikarya</taxon>
        <taxon>Ascomycota</taxon>
        <taxon>Pezizomycotina</taxon>
        <taxon>Sordariomycetes</taxon>
        <taxon>Hypocreomycetidae</taxon>
        <taxon>Hypocreales</taxon>
        <taxon>Ophiocordycipitaceae</taxon>
        <taxon>Purpureocillium</taxon>
    </lineage>
</organism>
<dbReference type="Gene3D" id="3.40.390.10">
    <property type="entry name" value="Collagenase (Catalytic Domain)"/>
    <property type="match status" value="1"/>
</dbReference>
<feature type="chain" id="PRO_5008103419" evidence="2">
    <location>
        <begin position="20"/>
        <end position="433"/>
    </location>
</feature>
<reference evidence="3 4" key="1">
    <citation type="submission" date="2016-01" db="EMBL/GenBank/DDBJ databases">
        <title>Biosynthesis of antibiotic leucinostatins and their inhibition on Phytophthora in bio-control Purpureocillium lilacinum.</title>
        <authorList>
            <person name="Wang G."/>
            <person name="Liu Z."/>
            <person name="Lin R."/>
            <person name="Li E."/>
            <person name="Mao Z."/>
            <person name="Ling J."/>
            <person name="Yin W."/>
            <person name="Xie B."/>
        </authorList>
    </citation>
    <scope>NUCLEOTIDE SEQUENCE [LARGE SCALE GENOMIC DNA]</scope>
    <source>
        <strain evidence="3">PLBJ-1</strain>
    </source>
</reference>
<name>A0A179HC99_PURLI</name>
<comment type="caution">
    <text evidence="3">The sequence shown here is derived from an EMBL/GenBank/DDBJ whole genome shotgun (WGS) entry which is preliminary data.</text>
</comment>
<feature type="compositionally biased region" description="Basic and acidic residues" evidence="1">
    <location>
        <begin position="389"/>
        <end position="399"/>
    </location>
</feature>
<feature type="region of interest" description="Disordered" evidence="1">
    <location>
        <begin position="335"/>
        <end position="401"/>
    </location>
</feature>